<evidence type="ECO:0000256" key="1">
    <source>
        <dbReference type="SAM" id="MobiDB-lite"/>
    </source>
</evidence>
<evidence type="ECO:0000313" key="2">
    <source>
        <dbReference type="EMBL" id="VVC96186.1"/>
    </source>
</evidence>
<dbReference type="AlphaFoldDB" id="A0A5E4QFC5"/>
<keyword evidence="3" id="KW-1185">Reference proteome</keyword>
<protein>
    <submittedName>
        <fullName evidence="2">Uncharacterized protein</fullName>
    </submittedName>
</protein>
<feature type="region of interest" description="Disordered" evidence="1">
    <location>
        <begin position="56"/>
        <end position="92"/>
    </location>
</feature>
<organism evidence="2 3">
    <name type="scientific">Leptidea sinapis</name>
    <dbReference type="NCBI Taxonomy" id="189913"/>
    <lineage>
        <taxon>Eukaryota</taxon>
        <taxon>Metazoa</taxon>
        <taxon>Ecdysozoa</taxon>
        <taxon>Arthropoda</taxon>
        <taxon>Hexapoda</taxon>
        <taxon>Insecta</taxon>
        <taxon>Pterygota</taxon>
        <taxon>Neoptera</taxon>
        <taxon>Endopterygota</taxon>
        <taxon>Lepidoptera</taxon>
        <taxon>Glossata</taxon>
        <taxon>Ditrysia</taxon>
        <taxon>Papilionoidea</taxon>
        <taxon>Pieridae</taxon>
        <taxon>Dismorphiinae</taxon>
        <taxon>Leptidea</taxon>
    </lineage>
</organism>
<evidence type="ECO:0000313" key="3">
    <source>
        <dbReference type="Proteomes" id="UP000324832"/>
    </source>
</evidence>
<dbReference type="EMBL" id="FZQP02002593">
    <property type="protein sequence ID" value="VVC96186.1"/>
    <property type="molecule type" value="Genomic_DNA"/>
</dbReference>
<gene>
    <name evidence="2" type="ORF">LSINAPIS_LOCUS7732</name>
</gene>
<proteinExistence type="predicted"/>
<accession>A0A5E4QFC5</accession>
<name>A0A5E4QFC5_9NEOP</name>
<feature type="compositionally biased region" description="Basic and acidic residues" evidence="1">
    <location>
        <begin position="56"/>
        <end position="86"/>
    </location>
</feature>
<reference evidence="2 3" key="1">
    <citation type="submission" date="2017-07" db="EMBL/GenBank/DDBJ databases">
        <authorList>
            <person name="Talla V."/>
            <person name="Backstrom N."/>
        </authorList>
    </citation>
    <scope>NUCLEOTIDE SEQUENCE [LARGE SCALE GENOMIC DNA]</scope>
</reference>
<sequence length="92" mass="10771">MFELSLLPKSQNASGSIVFVCNCLRQLDNTPYFGINRVPNKSELSDKCTNYVSLRHQTDQETGERIQLQDKEKDSKHQQEHTERSEQYFQSF</sequence>
<dbReference type="Proteomes" id="UP000324832">
    <property type="component" value="Unassembled WGS sequence"/>
</dbReference>